<proteinExistence type="predicted"/>
<dbReference type="Proteomes" id="UP000002648">
    <property type="component" value="Unassembled WGS sequence"/>
</dbReference>
<dbReference type="RefSeq" id="WP_004857636.1">
    <property type="nucleotide sequence ID" value="NZ_JH725050.1"/>
</dbReference>
<sequence>MNVRYFFIAGAITSGLALALQESDRSVNKQPSPIIAPYTVEENDLELLEPISGTLDTLNILGIQSNSVVYRPEVEDLYQQGENLLHALYNFVRSVIMFCINMLFSRG</sequence>
<accession>A0A9P2S0Z9</accession>
<dbReference type="AlphaFoldDB" id="A0A9P2S0Z9"/>
<dbReference type="OrthoDB" id="7925510at2"/>
<keyword evidence="2" id="KW-1185">Reference proteome</keyword>
<name>A0A9P2S0Z9_BARTA</name>
<reference evidence="1 2" key="1">
    <citation type="submission" date="2012-03" db="EMBL/GenBank/DDBJ databases">
        <title>The Genome Sequence of Bartonella taylorii 8TBB.</title>
        <authorList>
            <consortium name="The Broad Institute Genome Sequencing Platform"/>
            <consortium name="The Broad Institute Genome Sequencing Center for Infectious Disease"/>
            <person name="Feldgarden M."/>
            <person name="Kirby J."/>
            <person name="Kosoy M."/>
            <person name="Birtles R."/>
            <person name="Probert W.S."/>
            <person name="Chiaraviglio L."/>
            <person name="Young S.K."/>
            <person name="Zeng Q."/>
            <person name="Gargeya S."/>
            <person name="Fitzgerald M."/>
            <person name="Haas B."/>
            <person name="Abouelleil A."/>
            <person name="Alvarado L."/>
            <person name="Arachchi H.M."/>
            <person name="Berlin A."/>
            <person name="Chapman S.B."/>
            <person name="Gearin G."/>
            <person name="Goldberg J."/>
            <person name="Griggs A."/>
            <person name="Gujja S."/>
            <person name="Hansen M."/>
            <person name="Heiman D."/>
            <person name="Howarth C."/>
            <person name="Larimer J."/>
            <person name="Lui A."/>
            <person name="MacDonald P.J.P."/>
            <person name="McCowen C."/>
            <person name="Montmayeur A."/>
            <person name="Murphy C."/>
            <person name="Neiman D."/>
            <person name="Pearson M."/>
            <person name="Priest M."/>
            <person name="Roberts A."/>
            <person name="Saif S."/>
            <person name="Shea T."/>
            <person name="Sisk P."/>
            <person name="Stolte C."/>
            <person name="Sykes S."/>
            <person name="Wortman J."/>
            <person name="Nusbaum C."/>
            <person name="Birren B."/>
        </authorList>
    </citation>
    <scope>NUCLEOTIDE SEQUENCE [LARGE SCALE GENOMIC DNA]</scope>
    <source>
        <strain evidence="1 2">8TBB</strain>
    </source>
</reference>
<organism evidence="1 2">
    <name type="scientific">Bartonella taylorii 8TBB</name>
    <dbReference type="NCBI Taxonomy" id="1094560"/>
    <lineage>
        <taxon>Bacteria</taxon>
        <taxon>Pseudomonadati</taxon>
        <taxon>Pseudomonadota</taxon>
        <taxon>Alphaproteobacteria</taxon>
        <taxon>Hyphomicrobiales</taxon>
        <taxon>Bartonellaceae</taxon>
        <taxon>Bartonella</taxon>
    </lineage>
</organism>
<gene>
    <name evidence="1" type="ORF">ME9_00059</name>
</gene>
<evidence type="ECO:0000313" key="2">
    <source>
        <dbReference type="Proteomes" id="UP000002648"/>
    </source>
</evidence>
<evidence type="ECO:0000313" key="1">
    <source>
        <dbReference type="EMBL" id="EJF97793.1"/>
    </source>
</evidence>
<comment type="caution">
    <text evidence="1">The sequence shown here is derived from an EMBL/GenBank/DDBJ whole genome shotgun (WGS) entry which is preliminary data.</text>
</comment>
<protein>
    <submittedName>
        <fullName evidence="1">Uncharacterized protein</fullName>
    </submittedName>
</protein>
<dbReference type="EMBL" id="AIMD01000003">
    <property type="protein sequence ID" value="EJF97793.1"/>
    <property type="molecule type" value="Genomic_DNA"/>
</dbReference>